<evidence type="ECO:0000256" key="3">
    <source>
        <dbReference type="ARBA" id="ARBA00022989"/>
    </source>
</evidence>
<accession>A0A8D2D998</accession>
<dbReference type="Ensembl" id="ENSSVLT00005024029.1">
    <property type="protein sequence ID" value="ENSSVLP00005021572.1"/>
    <property type="gene ID" value="ENSSVLG00005017148.1"/>
</dbReference>
<dbReference type="InterPro" id="IPR036179">
    <property type="entry name" value="Ig-like_dom_sf"/>
</dbReference>
<dbReference type="GeneTree" id="ENSGT01150000286907"/>
<evidence type="ECO:0000256" key="2">
    <source>
        <dbReference type="ARBA" id="ARBA00022692"/>
    </source>
</evidence>
<dbReference type="PANTHER" id="PTHR12035:SF113">
    <property type="entry name" value="RIKEN CDNA 4931406B18 GENE"/>
    <property type="match status" value="1"/>
</dbReference>
<keyword evidence="2 5" id="KW-0812">Transmembrane</keyword>
<keyword evidence="3 5" id="KW-1133">Transmembrane helix</keyword>
<reference evidence="6" key="1">
    <citation type="submission" date="2025-08" db="UniProtKB">
        <authorList>
            <consortium name="Ensembl"/>
        </authorList>
    </citation>
    <scope>IDENTIFICATION</scope>
</reference>
<keyword evidence="7" id="KW-1185">Reference proteome</keyword>
<evidence type="ECO:0000256" key="5">
    <source>
        <dbReference type="SAM" id="Phobius"/>
    </source>
</evidence>
<comment type="subcellular location">
    <subcellularLocation>
        <location evidence="1">Membrane</location>
        <topology evidence="1">Single-pass membrane protein</topology>
    </subcellularLocation>
</comment>
<evidence type="ECO:0000256" key="4">
    <source>
        <dbReference type="ARBA" id="ARBA00023136"/>
    </source>
</evidence>
<dbReference type="GO" id="GO:0007155">
    <property type="term" value="P:cell adhesion"/>
    <property type="evidence" value="ECO:0007669"/>
    <property type="project" value="TreeGrafter"/>
</dbReference>
<dbReference type="Proteomes" id="UP000694564">
    <property type="component" value="Chromosome 17"/>
</dbReference>
<dbReference type="AlphaFoldDB" id="A0A8D2D998"/>
<protein>
    <submittedName>
        <fullName evidence="6">Uncharacterized protein</fullName>
    </submittedName>
</protein>
<proteinExistence type="predicted"/>
<sequence length="309" mass="32826">TDGNGQDCALLIHDIEQKRAFPEDNIELPKSGDLQNIPPGIPGFLWLGDGDLDLYHAGAHRETSSWKEPTMASNTAVSSAATSSSSGLHLALEPEDHGIMLGRHLNIPLESLARSSLAVRQAVSPARLLDSSCSLEKTLQCSCSFHGIPTPSVQWWMGGAPADVNGMNGGLQVTSTMLGPWANSTISLRGGPETVRRLRCEGRNPYGIHVSSFFLIPDRNLVSSVFLKGLVQGVVYGAILSALLFLCFVLLASSQDRGWERDQAQRAGAVSVCHLPGGAGYADHRANTGGAVLLAPGLSSLWEQWGGGH</sequence>
<dbReference type="OrthoDB" id="10039395at2759"/>
<dbReference type="GO" id="GO:0005886">
    <property type="term" value="C:plasma membrane"/>
    <property type="evidence" value="ECO:0007669"/>
    <property type="project" value="TreeGrafter"/>
</dbReference>
<reference evidence="6" key="2">
    <citation type="submission" date="2025-09" db="UniProtKB">
        <authorList>
            <consortium name="Ensembl"/>
        </authorList>
    </citation>
    <scope>IDENTIFICATION</scope>
</reference>
<dbReference type="PANTHER" id="PTHR12035">
    <property type="entry name" value="SIALIC ACID BINDING IMMUNOGLOBULIN-LIKE LECTIN"/>
    <property type="match status" value="1"/>
</dbReference>
<evidence type="ECO:0000313" key="7">
    <source>
        <dbReference type="Proteomes" id="UP000694564"/>
    </source>
</evidence>
<evidence type="ECO:0000313" key="6">
    <source>
        <dbReference type="Ensembl" id="ENSSVLP00005021572.1"/>
    </source>
</evidence>
<feature type="transmembrane region" description="Helical" evidence="5">
    <location>
        <begin position="233"/>
        <end position="252"/>
    </location>
</feature>
<organism evidence="6 7">
    <name type="scientific">Sciurus vulgaris</name>
    <name type="common">Eurasian red squirrel</name>
    <dbReference type="NCBI Taxonomy" id="55149"/>
    <lineage>
        <taxon>Eukaryota</taxon>
        <taxon>Metazoa</taxon>
        <taxon>Chordata</taxon>
        <taxon>Craniata</taxon>
        <taxon>Vertebrata</taxon>
        <taxon>Euteleostomi</taxon>
        <taxon>Mammalia</taxon>
        <taxon>Eutheria</taxon>
        <taxon>Euarchontoglires</taxon>
        <taxon>Glires</taxon>
        <taxon>Rodentia</taxon>
        <taxon>Sciuromorpha</taxon>
        <taxon>Sciuridae</taxon>
        <taxon>Sciurinae</taxon>
        <taxon>Sciurini</taxon>
        <taxon>Sciurus</taxon>
    </lineage>
</organism>
<dbReference type="SUPFAM" id="SSF48726">
    <property type="entry name" value="Immunoglobulin"/>
    <property type="match status" value="1"/>
</dbReference>
<dbReference type="GO" id="GO:0033691">
    <property type="term" value="F:sialic acid binding"/>
    <property type="evidence" value="ECO:0007669"/>
    <property type="project" value="TreeGrafter"/>
</dbReference>
<evidence type="ECO:0000256" key="1">
    <source>
        <dbReference type="ARBA" id="ARBA00004167"/>
    </source>
</evidence>
<dbReference type="InterPro" id="IPR051036">
    <property type="entry name" value="SIGLEC"/>
</dbReference>
<name>A0A8D2D998_SCIVU</name>
<keyword evidence="4 5" id="KW-0472">Membrane</keyword>